<feature type="compositionally biased region" description="Low complexity" evidence="2">
    <location>
        <begin position="1698"/>
        <end position="1742"/>
    </location>
</feature>
<feature type="region of interest" description="Disordered" evidence="2">
    <location>
        <begin position="411"/>
        <end position="438"/>
    </location>
</feature>
<dbReference type="InterPro" id="IPR009348">
    <property type="entry name" value="NPR2-like"/>
</dbReference>
<dbReference type="VEuPathDB" id="TriTrypDB:LmxM.22.0970"/>
<feature type="region of interest" description="Disordered" evidence="2">
    <location>
        <begin position="1037"/>
        <end position="1060"/>
    </location>
</feature>
<feature type="region of interest" description="Disordered" evidence="2">
    <location>
        <begin position="904"/>
        <end position="935"/>
    </location>
</feature>
<dbReference type="GeneID" id="13454144"/>
<feature type="compositionally biased region" description="Low complexity" evidence="2">
    <location>
        <begin position="747"/>
        <end position="761"/>
    </location>
</feature>
<feature type="compositionally biased region" description="Polar residues" evidence="2">
    <location>
        <begin position="1037"/>
        <end position="1046"/>
    </location>
</feature>
<feature type="region of interest" description="Disordered" evidence="2">
    <location>
        <begin position="1202"/>
        <end position="1230"/>
    </location>
</feature>
<feature type="region of interest" description="Disordered" evidence="2">
    <location>
        <begin position="1158"/>
        <end position="1185"/>
    </location>
</feature>
<comment type="similarity">
    <text evidence="1">Belongs to the NPR2 family.</text>
</comment>
<feature type="region of interest" description="Disordered" evidence="2">
    <location>
        <begin position="342"/>
        <end position="362"/>
    </location>
</feature>
<sequence length="1936" mass="198817">MQQSHATHMVRNTAAATSATPSANCASSDTLFRLECVLLFALDVVRGPYIHSCAPAHPPEAIRSFLESQAAPASSSAYSAAAAAAANPALAKASAEMIGDDVATLSPAGFHCDAATVAPYTKMASPAMHSLPSFEACSIGGGDGGLRTASFSSTIPTPPPAPCSASSPTHPLTSAVDASPSLELWSLQHTARTPLLKEQQLSPLSLANRTGAAAGLSASVLGDITGGGTRSVSSPAAQGRLVGLSDTTAQAETRAYAVDTSGTNHAASEDNAAFSFPPQTYASELPMTLPRPPSMVGSSALAASPSTGGGDALAVDTSPGKYGGESTHTNDGHCRDARSEAARGAERRANVDSGTTPTPRLAKAPAVTTTTDVYCSNTTSPSATPVRTLPMATAPPNASSNSGVAVPRAAAERCAVAEGQQQFPHHDHHPQSLLPSSPQVWPSLHIATTAATRGTLLPPTSTTAATTAADNGRMSGYNDVFVPRSEFCRRVLWLYPAESGLLFLYYPEDIPGEHYQRKTLRYSLCLVFRVDHKRMTIGDGLLHQLVHPYSVVLTNIAEELREAELKYAYMIRGLRSFDSASWQMSRLAVKSPTSSLPTAATTAFSVAAQSPVTSFMAGAHVAEVAEDVDEGVGQAHPATPPAPPSGTLQKPYTLVRGRVTGQVDTMAPSTAVAMTVSATLTVPSSTSANPNLYHLPFLEHSGAVAAGGDNRPHPPTEMADRTSTSLMSSSQLAAPVLGDERTEAHGSAETATATASGGCSSQQCDDGARVAQYRRDGDGRLLPSGVHGCGDSSSLATTAAIAVVAGNAVTGATAADSGVRSSSSYLTSMQSLEITTAPPSSSLPVRSRTVSETAATFHPPSAQPQALEESTSMAASSSAACSSFSLRGAPASAPHVALSGAVKAHYSGGRQQQQHSTAGASVATSPRVPSPFQGPVPTTAVASMHILNAFITPPTEPKWTPLSELVDELFRCLSYTTAPDGDGDREREGQIGSLVADGRTPLTASPVPAGAALGLAAQQPEGALGAGMSKALVQRQTSTTLASPTGQQQQQQQQQRGDTSVVHLSNRLSFHVRRMAPLQPARLLHFDHVPVPVVVYDPQMMEWMDMAVHHVFRLVDGVRTVADLVFSVAMGTTTTLAEVYADALQRCVAEQQAAPVTAQGTTSAGAGASAAQRSPTANRDRPRSAAVKAVAPLSAPGTAAAAAAPVEVHGSGEPAAEGAHVAGRSASAAGSPRQSIVVSVPIDVHPCPSLLPGVRYPAPTSAAAAAISDGQASLPSHVNVRVAPAAASGAGAPNTSAPVRSGANGVGIAAPITSGVPNGSGISSTAASSPPPPQISVELPPTWVATAGIVMEALLHLELCHLIKVYRPWTERTLYSTTHSAQRVLCSLHHPARHVLGHYLLCMAWAERQECREERRGVIAKWKQIRKTSVKARRVPVASHATTSVVTERQHASTRLGTASTLQQSSTAAEVSSPSSFTEPAAALAVMPASGVSSRAAATNATVAVRSPDHLMDRSGWSPPAAPRLSSSVPCASEVHCRGQHQQRPHPPPPLTPVAYPGSTPMPHSPQSDAMLMGVGATQAGVLDPSSIDAHASSAPTSLAPSPLRHALSIGASGRLQMTLMSSLPAFSLLRSGPTSGAAVSGTSQRFFVGSQGSQACGGGLLPCAVTGASYGSSYSQQQRRHQHLYEHGCSHATPLRSCSSTSSSEDSCASVSRRSSSSTSSSVSSDSGNSSVSSSSSSSASPMPITASAMQPLAVLAMADASAVQASATPAKIGSPGLPSLTPSAAGANMLAQGSKGAAAAGIASRSAQHPLKLPSADGAAIERSTAEPTAASALRAAESQATGIAAAEVVQRERRRRRRPPLKVFAPTEAAVSRAAAAALCALAKFNNASVLSVQEEMRRIPVWATSFNHWSDRCVKALVEVAVLNNWLEDVSS</sequence>
<reference evidence="3 4" key="1">
    <citation type="journal article" date="2011" name="Genome Res.">
        <title>Chromosome and gene copy number variation allow major structural change between species and strains of Leishmania.</title>
        <authorList>
            <person name="Rogers M.B."/>
            <person name="Hilley J.D."/>
            <person name="Dickens N.J."/>
            <person name="Wilkes J."/>
            <person name="Bates P.A."/>
            <person name="Depledge D.P."/>
            <person name="Harris D."/>
            <person name="Her Y."/>
            <person name="Herzyk P."/>
            <person name="Imamura H."/>
            <person name="Otto T.D."/>
            <person name="Sanders M."/>
            <person name="Seeger K."/>
            <person name="Dujardin J.C."/>
            <person name="Berriman M."/>
            <person name="Smith D.F."/>
            <person name="Hertz-Fowler C."/>
            <person name="Mottram J.C."/>
        </authorList>
    </citation>
    <scope>NUCLEOTIDE SEQUENCE [LARGE SCALE GENOMIC DNA]</scope>
    <source>
        <strain evidence="3 4">MHOM/GT/2001/U1103</strain>
    </source>
</reference>
<dbReference type="RefSeq" id="XP_003875551.1">
    <property type="nucleotide sequence ID" value="XM_003875502.1"/>
</dbReference>
<gene>
    <name evidence="3" type="ORF">LMXM_22_0970</name>
</gene>
<accession>E9AVS9</accession>
<dbReference type="GO" id="GO:1990130">
    <property type="term" value="C:GATOR1 complex"/>
    <property type="evidence" value="ECO:0007669"/>
    <property type="project" value="TreeGrafter"/>
</dbReference>
<feature type="compositionally biased region" description="Polar residues" evidence="2">
    <location>
        <begin position="909"/>
        <end position="924"/>
    </location>
</feature>
<dbReference type="OMA" id="LFRLECV"/>
<dbReference type="EMBL" id="FR799575">
    <property type="protein sequence ID" value="CBZ27062.1"/>
    <property type="molecule type" value="Genomic_DNA"/>
</dbReference>
<feature type="compositionally biased region" description="Low complexity" evidence="2">
    <location>
        <begin position="1218"/>
        <end position="1230"/>
    </location>
</feature>
<dbReference type="Proteomes" id="UP000007259">
    <property type="component" value="Chromosome 22"/>
</dbReference>
<dbReference type="OrthoDB" id="267732at2759"/>
<proteinExistence type="inferred from homology"/>
<feature type="compositionally biased region" description="Polar residues" evidence="2">
    <location>
        <begin position="1448"/>
        <end position="1464"/>
    </location>
</feature>
<feature type="compositionally biased region" description="Polar residues" evidence="2">
    <location>
        <begin position="721"/>
        <end position="732"/>
    </location>
</feature>
<dbReference type="GO" id="GO:1904262">
    <property type="term" value="P:negative regulation of TORC1 signaling"/>
    <property type="evidence" value="ECO:0007669"/>
    <property type="project" value="TreeGrafter"/>
</dbReference>
<protein>
    <submittedName>
        <fullName evidence="3">Uncharacterized protein</fullName>
    </submittedName>
</protein>
<feature type="compositionally biased region" description="Low complexity" evidence="2">
    <location>
        <begin position="1465"/>
        <end position="1475"/>
    </location>
</feature>
<feature type="compositionally biased region" description="Low complexity" evidence="2">
    <location>
        <begin position="1158"/>
        <end position="1172"/>
    </location>
</feature>
<keyword evidence="4" id="KW-1185">Reference proteome</keyword>
<feature type="region of interest" description="Disordered" evidence="2">
    <location>
        <begin position="152"/>
        <end position="175"/>
    </location>
</feature>
<dbReference type="PANTHER" id="PTHR12991">
    <property type="entry name" value="NITROGEN PERMEASE REGULATOR 2/TUMOR SUPPRESSOR CANDIDATE 4"/>
    <property type="match status" value="1"/>
</dbReference>
<feature type="region of interest" description="Disordered" evidence="2">
    <location>
        <begin position="631"/>
        <end position="650"/>
    </location>
</feature>
<feature type="region of interest" description="Disordered" evidence="2">
    <location>
        <begin position="707"/>
        <end position="764"/>
    </location>
</feature>
<feature type="region of interest" description="Disordered" evidence="2">
    <location>
        <begin position="1694"/>
        <end position="1744"/>
    </location>
</feature>
<dbReference type="GO" id="GO:0010508">
    <property type="term" value="P:positive regulation of autophagy"/>
    <property type="evidence" value="ECO:0007669"/>
    <property type="project" value="TreeGrafter"/>
</dbReference>
<dbReference type="PhylomeDB" id="E9AVS9"/>
<feature type="region of interest" description="Disordered" evidence="2">
    <location>
        <begin position="1510"/>
        <end position="1564"/>
    </location>
</feature>
<evidence type="ECO:0000313" key="4">
    <source>
        <dbReference type="Proteomes" id="UP000007259"/>
    </source>
</evidence>
<dbReference type="PANTHER" id="PTHR12991:SF10">
    <property type="entry name" value="GATOR COMPLEX PROTEIN NPRL2"/>
    <property type="match status" value="1"/>
</dbReference>
<dbReference type="KEGG" id="lmi:LMXM_22_0970"/>
<feature type="region of interest" description="Disordered" evidence="2">
    <location>
        <begin position="1448"/>
        <end position="1475"/>
    </location>
</feature>
<dbReference type="GO" id="GO:0005096">
    <property type="term" value="F:GTPase activator activity"/>
    <property type="evidence" value="ECO:0007669"/>
    <property type="project" value="TreeGrafter"/>
</dbReference>
<organism evidence="3 4">
    <name type="scientific">Leishmania mexicana (strain MHOM/GT/2001/U1103)</name>
    <dbReference type="NCBI Taxonomy" id="929439"/>
    <lineage>
        <taxon>Eukaryota</taxon>
        <taxon>Discoba</taxon>
        <taxon>Euglenozoa</taxon>
        <taxon>Kinetoplastea</taxon>
        <taxon>Metakinetoplastina</taxon>
        <taxon>Trypanosomatida</taxon>
        <taxon>Trypanosomatidae</taxon>
        <taxon>Leishmaniinae</taxon>
        <taxon>Leishmania</taxon>
    </lineage>
</organism>
<evidence type="ECO:0000256" key="2">
    <source>
        <dbReference type="SAM" id="MobiDB-lite"/>
    </source>
</evidence>
<name>E9AVS9_LEIMU</name>
<feature type="compositionally biased region" description="Basic and acidic residues" evidence="2">
    <location>
        <begin position="710"/>
        <end position="720"/>
    </location>
</feature>
<evidence type="ECO:0000313" key="3">
    <source>
        <dbReference type="EMBL" id="CBZ27062.1"/>
    </source>
</evidence>
<evidence type="ECO:0000256" key="1">
    <source>
        <dbReference type="ARBA" id="ARBA00008433"/>
    </source>
</evidence>
<dbReference type="GO" id="GO:0005774">
    <property type="term" value="C:vacuolar membrane"/>
    <property type="evidence" value="ECO:0007669"/>
    <property type="project" value="TreeGrafter"/>
</dbReference>